<dbReference type="PANTHER" id="PTHR13935">
    <property type="entry name" value="ACHAETE-SCUTE TRANSCRIPTION FACTOR-RELATED"/>
    <property type="match status" value="1"/>
</dbReference>
<evidence type="ECO:0000313" key="7">
    <source>
        <dbReference type="EMBL" id="KAI5412956.1"/>
    </source>
</evidence>
<dbReference type="OrthoDB" id="752507at2759"/>
<dbReference type="AlphaFoldDB" id="A0A9D5AMR8"/>
<dbReference type="InterPro" id="IPR011598">
    <property type="entry name" value="bHLH_dom"/>
</dbReference>
<dbReference type="EMBL" id="JAMSHJ010000005">
    <property type="protein sequence ID" value="KAI5412956.1"/>
    <property type="molecule type" value="Genomic_DNA"/>
</dbReference>
<organism evidence="7 8">
    <name type="scientific">Pisum sativum</name>
    <name type="common">Garden pea</name>
    <name type="synonym">Lathyrus oleraceus</name>
    <dbReference type="NCBI Taxonomy" id="3888"/>
    <lineage>
        <taxon>Eukaryota</taxon>
        <taxon>Viridiplantae</taxon>
        <taxon>Streptophyta</taxon>
        <taxon>Embryophyta</taxon>
        <taxon>Tracheophyta</taxon>
        <taxon>Spermatophyta</taxon>
        <taxon>Magnoliopsida</taxon>
        <taxon>eudicotyledons</taxon>
        <taxon>Gunneridae</taxon>
        <taxon>Pentapetalae</taxon>
        <taxon>rosids</taxon>
        <taxon>fabids</taxon>
        <taxon>Fabales</taxon>
        <taxon>Fabaceae</taxon>
        <taxon>Papilionoideae</taxon>
        <taxon>50 kb inversion clade</taxon>
        <taxon>NPAAA clade</taxon>
        <taxon>Hologalegina</taxon>
        <taxon>IRL clade</taxon>
        <taxon>Fabeae</taxon>
        <taxon>Lathyrus</taxon>
    </lineage>
</organism>
<dbReference type="SUPFAM" id="SSF47459">
    <property type="entry name" value="HLH, helix-loop-helix DNA-binding domain"/>
    <property type="match status" value="1"/>
</dbReference>
<evidence type="ECO:0000256" key="4">
    <source>
        <dbReference type="ARBA" id="ARBA00023242"/>
    </source>
</evidence>
<evidence type="ECO:0000256" key="2">
    <source>
        <dbReference type="ARBA" id="ARBA00023015"/>
    </source>
</evidence>
<feature type="coiled-coil region" evidence="5">
    <location>
        <begin position="55"/>
        <end position="82"/>
    </location>
</feature>
<dbReference type="SMART" id="SM00353">
    <property type="entry name" value="HLH"/>
    <property type="match status" value="1"/>
</dbReference>
<gene>
    <name evidence="7" type="ORF">KIW84_057540</name>
</gene>
<dbReference type="GO" id="GO:0046983">
    <property type="term" value="F:protein dimerization activity"/>
    <property type="evidence" value="ECO:0007669"/>
    <property type="project" value="InterPro"/>
</dbReference>
<accession>A0A9D5AMR8</accession>
<dbReference type="Gramene" id="Psat05G0754000-T1">
    <property type="protein sequence ID" value="KAI5412956.1"/>
    <property type="gene ID" value="KIW84_057540"/>
</dbReference>
<dbReference type="PANTHER" id="PTHR13935:SF63">
    <property type="entry name" value="BHLH DOMAIN-CONTAINING PROTEIN"/>
    <property type="match status" value="1"/>
</dbReference>
<protein>
    <recommendedName>
        <fullName evidence="6">BHLH domain-containing protein</fullName>
    </recommendedName>
</protein>
<comment type="subcellular location">
    <subcellularLocation>
        <location evidence="1">Nucleus</location>
    </subcellularLocation>
</comment>
<evidence type="ECO:0000256" key="5">
    <source>
        <dbReference type="SAM" id="Coils"/>
    </source>
</evidence>
<dbReference type="InterPro" id="IPR036638">
    <property type="entry name" value="HLH_DNA-bd_sf"/>
</dbReference>
<evidence type="ECO:0000256" key="1">
    <source>
        <dbReference type="ARBA" id="ARBA00004123"/>
    </source>
</evidence>
<keyword evidence="4" id="KW-0539">Nucleus</keyword>
<reference evidence="7 8" key="1">
    <citation type="journal article" date="2022" name="Nat. Genet.">
        <title>Improved pea reference genome and pan-genome highlight genomic features and evolutionary characteristics.</title>
        <authorList>
            <person name="Yang T."/>
            <person name="Liu R."/>
            <person name="Luo Y."/>
            <person name="Hu S."/>
            <person name="Wang D."/>
            <person name="Wang C."/>
            <person name="Pandey M.K."/>
            <person name="Ge S."/>
            <person name="Xu Q."/>
            <person name="Li N."/>
            <person name="Li G."/>
            <person name="Huang Y."/>
            <person name="Saxena R.K."/>
            <person name="Ji Y."/>
            <person name="Li M."/>
            <person name="Yan X."/>
            <person name="He Y."/>
            <person name="Liu Y."/>
            <person name="Wang X."/>
            <person name="Xiang C."/>
            <person name="Varshney R.K."/>
            <person name="Ding H."/>
            <person name="Gao S."/>
            <person name="Zong X."/>
        </authorList>
    </citation>
    <scope>NUCLEOTIDE SEQUENCE [LARGE SCALE GENOMIC DNA]</scope>
    <source>
        <strain evidence="7 8">cv. Zhongwan 6</strain>
    </source>
</reference>
<dbReference type="GO" id="GO:0000977">
    <property type="term" value="F:RNA polymerase II transcription regulatory region sequence-specific DNA binding"/>
    <property type="evidence" value="ECO:0007669"/>
    <property type="project" value="TreeGrafter"/>
</dbReference>
<keyword evidence="5" id="KW-0175">Coiled coil</keyword>
<sequence>MDHYEPGFQPCSSTKVERKVVEKNRRNKMKSLFSNLNSLCPNYNPKKALSLPDQVDNAINYIKSLETNLKLAKEKKESLMRSKRSSSVCSSSFGAKGSIKSPKVEIHENGSSLQVIVTCAVDDKFKFIFYEIIRILHEDHVEVISANSSMAGDSVIHVVHAEILHSLLQLGATKVSERLKRFVNESVEEVQIVPQLWDCEIGNETWDLSSIVNKCLPYSL</sequence>
<evidence type="ECO:0000256" key="3">
    <source>
        <dbReference type="ARBA" id="ARBA00023163"/>
    </source>
</evidence>
<dbReference type="FunFam" id="4.10.280.10:FF:000103">
    <property type="entry name" value="Transcription factor bHLH162"/>
    <property type="match status" value="1"/>
</dbReference>
<keyword evidence="2" id="KW-0805">Transcription regulation</keyword>
<comment type="caution">
    <text evidence="7">The sequence shown here is derived from an EMBL/GenBank/DDBJ whole genome shotgun (WGS) entry which is preliminary data.</text>
</comment>
<dbReference type="InterPro" id="IPR015660">
    <property type="entry name" value="MASH1/Ascl1a-like"/>
</dbReference>
<keyword evidence="8" id="KW-1185">Reference proteome</keyword>
<dbReference type="PROSITE" id="PS50888">
    <property type="entry name" value="BHLH"/>
    <property type="match status" value="1"/>
</dbReference>
<dbReference type="GO" id="GO:0000981">
    <property type="term" value="F:DNA-binding transcription factor activity, RNA polymerase II-specific"/>
    <property type="evidence" value="ECO:0007669"/>
    <property type="project" value="TreeGrafter"/>
</dbReference>
<dbReference type="Gramene" id="Psat5g272640.1">
    <property type="protein sequence ID" value="Psat5g272640.1.cds"/>
    <property type="gene ID" value="Psat5g272640"/>
</dbReference>
<evidence type="ECO:0000259" key="6">
    <source>
        <dbReference type="PROSITE" id="PS50888"/>
    </source>
</evidence>
<feature type="domain" description="BHLH" evidence="6">
    <location>
        <begin position="13"/>
        <end position="65"/>
    </location>
</feature>
<dbReference type="Proteomes" id="UP001058974">
    <property type="component" value="Chromosome 5"/>
</dbReference>
<dbReference type="GO" id="GO:0090575">
    <property type="term" value="C:RNA polymerase II transcription regulator complex"/>
    <property type="evidence" value="ECO:0007669"/>
    <property type="project" value="TreeGrafter"/>
</dbReference>
<name>A0A9D5AMR8_PEA</name>
<dbReference type="Pfam" id="PF00010">
    <property type="entry name" value="HLH"/>
    <property type="match status" value="1"/>
</dbReference>
<evidence type="ECO:0000313" key="8">
    <source>
        <dbReference type="Proteomes" id="UP001058974"/>
    </source>
</evidence>
<dbReference type="Gene3D" id="4.10.280.10">
    <property type="entry name" value="Helix-loop-helix DNA-binding domain"/>
    <property type="match status" value="1"/>
</dbReference>
<proteinExistence type="predicted"/>
<keyword evidence="3" id="KW-0804">Transcription</keyword>